<keyword evidence="7" id="KW-0479">Metal-binding</keyword>
<dbReference type="PROSITE" id="PS50016">
    <property type="entry name" value="ZF_PHD_2"/>
    <property type="match status" value="1"/>
</dbReference>
<dbReference type="PANTHER" id="PTHR15959:SF0">
    <property type="entry name" value="SYNTAXIN-18"/>
    <property type="match status" value="1"/>
</dbReference>
<dbReference type="CDD" id="cd00073">
    <property type="entry name" value="H15"/>
    <property type="match status" value="1"/>
</dbReference>
<dbReference type="InterPro" id="IPR013083">
    <property type="entry name" value="Znf_RING/FYVE/PHD"/>
</dbReference>
<evidence type="ECO:0000259" key="18">
    <source>
        <dbReference type="PROSITE" id="PS50192"/>
    </source>
</evidence>
<keyword evidence="4" id="KW-0813">Transport</keyword>
<feature type="region of interest" description="Disordered" evidence="16">
    <location>
        <begin position="320"/>
        <end position="354"/>
    </location>
</feature>
<dbReference type="InterPro" id="IPR036388">
    <property type="entry name" value="WH-like_DNA-bd_sf"/>
</dbReference>
<keyword evidence="12" id="KW-0175">Coiled coil</keyword>
<keyword evidence="10" id="KW-0653">Protein transport</keyword>
<feature type="compositionally biased region" description="Basic residues" evidence="16">
    <location>
        <begin position="112"/>
        <end position="123"/>
    </location>
</feature>
<dbReference type="InterPro" id="IPR011011">
    <property type="entry name" value="Znf_FYVE_PHD"/>
</dbReference>
<sequence>MSNQYYEGGQQISNRYITGQYSSQGSDIKNIGYESEPKQAFQQSALPMYQQEMKMPKENSQIQAFWPQTDREFIQDHQKADMHTEVELNKELNVELKCDEEISSSSSIIGMAKHKGRKQKYPKSRLSQGGLKNTPRSRKHDSEDEDEDYNMEGTKTKSGRKIHRPTQFNPAAKTPSKRRGPGRRSAQDSHFCIICQRGHSPSSNRIVFCDGCNFPYHQLCHIPVIDDLVISLSDSEWLCYTCDKKRVKRTLMTGATGANLTEEEKRTYLASLPLSHLVELLFFCEKMCPSIPFYAPNTREILMEIRRAKEEAIMNENSITEQLNGEHFDPESILDDSDLSDAADSNADPDNLKGDLPSYENMIIEALTSIHEPRGVPPRIIYEWMESNYPTLNPRFRASASQALQKAVKKGKLQKDGSNYFLNTDYNGKYVCNSKLSQQLQLQESIHKNSTINIASSISFSENQLQLGTLPHLQQGLKLPPELQDSQNFLIDDNNEVFSHTVNPLPQQSDDNSQKQDISKILKESSNLVNKLENDVMNIHHADTTNQSLQTGGNAIINLTKIFFEYSNKYSIKISEINKKTNIEKKCSEDPYIKEAYQIFKHISELKKFLDSIRHAYLNIESRESIDFQSFNKQHTSILSCRSLKTLSDKQREEIDLKIRTIIKKCRERILKLEDFEKSRKASLKKTGFFTLFLQDSKKKIEELISEHRSSITWFLNKKLKYVSRIHEEQQHIKLFRQIEKNKRIVDSANIISIEANKQTTEDSMIFNLNTNLSKEQIQILETENNEMLQYFESTLDQVRSVQKSLSEISKIQTELASHIEEQSFITNRLCEEALSTSQLIKNGSTQLIKTKKRNRTSAKLITWFLLISSSILLLLDWYN</sequence>
<keyword evidence="13" id="KW-0472">Membrane</keyword>
<dbReference type="SUPFAM" id="SSF46785">
    <property type="entry name" value="Winged helix' DNA-binding domain"/>
    <property type="match status" value="1"/>
</dbReference>
<evidence type="ECO:0000256" key="14">
    <source>
        <dbReference type="ARBA" id="ARBA00023159"/>
    </source>
</evidence>
<dbReference type="PROSITE" id="PS51504">
    <property type="entry name" value="H15"/>
    <property type="match status" value="1"/>
</dbReference>
<dbReference type="InterPro" id="IPR019786">
    <property type="entry name" value="Zinc_finger_PHD-type_CS"/>
</dbReference>
<evidence type="ECO:0000256" key="10">
    <source>
        <dbReference type="ARBA" id="ARBA00022927"/>
    </source>
</evidence>
<dbReference type="GO" id="GO:0003677">
    <property type="term" value="F:DNA binding"/>
    <property type="evidence" value="ECO:0007669"/>
    <property type="project" value="InterPro"/>
</dbReference>
<keyword evidence="21" id="KW-1185">Reference proteome</keyword>
<feature type="region of interest" description="Disordered" evidence="16">
    <location>
        <begin position="109"/>
        <end position="185"/>
    </location>
</feature>
<protein>
    <recommendedName>
        <fullName evidence="3">Histone H1</fullName>
    </recommendedName>
</protein>
<evidence type="ECO:0000256" key="4">
    <source>
        <dbReference type="ARBA" id="ARBA00022448"/>
    </source>
</evidence>
<dbReference type="SMART" id="SM00249">
    <property type="entry name" value="PHD"/>
    <property type="match status" value="1"/>
</dbReference>
<evidence type="ECO:0000256" key="15">
    <source>
        <dbReference type="PROSITE-ProRule" id="PRU00146"/>
    </source>
</evidence>
<dbReference type="PROSITE" id="PS01359">
    <property type="entry name" value="ZF_PHD_1"/>
    <property type="match status" value="1"/>
</dbReference>
<feature type="domain" description="PHD-type" evidence="17">
    <location>
        <begin position="189"/>
        <end position="245"/>
    </location>
</feature>
<evidence type="ECO:0000256" key="6">
    <source>
        <dbReference type="ARBA" id="ARBA00022692"/>
    </source>
</evidence>
<feature type="compositionally biased region" description="Acidic residues" evidence="16">
    <location>
        <begin position="332"/>
        <end position="341"/>
    </location>
</feature>
<keyword evidence="5" id="KW-0597">Phosphoprotein</keyword>
<dbReference type="GO" id="GO:0005783">
    <property type="term" value="C:endoplasmic reticulum"/>
    <property type="evidence" value="ECO:0007669"/>
    <property type="project" value="TreeGrafter"/>
</dbReference>
<evidence type="ECO:0000313" key="21">
    <source>
        <dbReference type="Proteomes" id="UP000663699"/>
    </source>
</evidence>
<gene>
    <name evidence="20" type="ORF">MERGE_001553</name>
</gene>
<dbReference type="AlphaFoldDB" id="A0A899G3K4"/>
<dbReference type="OrthoDB" id="5863171at2759"/>
<dbReference type="PROSITE" id="PS50192">
    <property type="entry name" value="T_SNARE"/>
    <property type="match status" value="1"/>
</dbReference>
<evidence type="ECO:0000256" key="1">
    <source>
        <dbReference type="ARBA" id="ARBA00004211"/>
    </source>
</evidence>
<dbReference type="Pfam" id="PF10496">
    <property type="entry name" value="Syntaxin-18_N"/>
    <property type="match status" value="1"/>
</dbReference>
<dbReference type="SUPFAM" id="SSF57903">
    <property type="entry name" value="FYVE/PHD zinc finger"/>
    <property type="match status" value="1"/>
</dbReference>
<evidence type="ECO:0000259" key="17">
    <source>
        <dbReference type="PROSITE" id="PS50016"/>
    </source>
</evidence>
<dbReference type="GO" id="GO:0031201">
    <property type="term" value="C:SNARE complex"/>
    <property type="evidence" value="ECO:0007669"/>
    <property type="project" value="TreeGrafter"/>
</dbReference>
<dbReference type="PANTHER" id="PTHR15959">
    <property type="entry name" value="SYNTAXIN-18"/>
    <property type="match status" value="1"/>
</dbReference>
<proteinExistence type="inferred from homology"/>
<dbReference type="InterPro" id="IPR001965">
    <property type="entry name" value="Znf_PHD"/>
</dbReference>
<dbReference type="GO" id="GO:0000786">
    <property type="term" value="C:nucleosome"/>
    <property type="evidence" value="ECO:0007669"/>
    <property type="project" value="InterPro"/>
</dbReference>
<evidence type="ECO:0000256" key="11">
    <source>
        <dbReference type="ARBA" id="ARBA00022989"/>
    </source>
</evidence>
<evidence type="ECO:0000259" key="19">
    <source>
        <dbReference type="PROSITE" id="PS51504"/>
    </source>
</evidence>
<dbReference type="GO" id="GO:0006334">
    <property type="term" value="P:nucleosome assembly"/>
    <property type="evidence" value="ECO:0007669"/>
    <property type="project" value="InterPro"/>
</dbReference>
<evidence type="ECO:0000256" key="12">
    <source>
        <dbReference type="ARBA" id="ARBA00023054"/>
    </source>
</evidence>
<dbReference type="InterPro" id="IPR019529">
    <property type="entry name" value="Syntaxin-18_N"/>
</dbReference>
<reference evidence="20" key="1">
    <citation type="submission" date="2020-06" db="EMBL/GenBank/DDBJ databases">
        <title>Genomes of multiple members of Pneumocystis genus reveal paths to human pathogen Pneumocystis jirovecii.</title>
        <authorList>
            <person name="Cisse O.H."/>
            <person name="Ma L."/>
            <person name="Dekker J."/>
            <person name="Khil P."/>
            <person name="Jo J."/>
            <person name="Brenchley J."/>
            <person name="Blair R."/>
            <person name="Pahar B."/>
            <person name="Chabe M."/>
            <person name="Van Rompay K.A."/>
            <person name="Keesler R."/>
            <person name="Sukura A."/>
            <person name="Hirsch V."/>
            <person name="Kutty G."/>
            <person name="Liu Y."/>
            <person name="Peng L."/>
            <person name="Chen J."/>
            <person name="Song J."/>
            <person name="Weissenbacher-Lang C."/>
            <person name="Xu J."/>
            <person name="Upham N.S."/>
            <person name="Stajich J.E."/>
            <person name="Cuomo C.A."/>
            <person name="Cushion M.T."/>
            <person name="Kovacs J.A."/>
        </authorList>
    </citation>
    <scope>NUCLEOTIDE SEQUENCE</scope>
    <source>
        <strain evidence="20">2A</strain>
    </source>
</reference>
<evidence type="ECO:0000256" key="7">
    <source>
        <dbReference type="ARBA" id="ARBA00022723"/>
    </source>
</evidence>
<dbReference type="Pfam" id="PF00538">
    <property type="entry name" value="Linker_histone"/>
    <property type="match status" value="1"/>
</dbReference>
<dbReference type="Pfam" id="PF00628">
    <property type="entry name" value="PHD"/>
    <property type="match status" value="1"/>
</dbReference>
<evidence type="ECO:0000256" key="13">
    <source>
        <dbReference type="ARBA" id="ARBA00023136"/>
    </source>
</evidence>
<evidence type="ECO:0000256" key="8">
    <source>
        <dbReference type="ARBA" id="ARBA00022771"/>
    </source>
</evidence>
<evidence type="ECO:0000256" key="3">
    <source>
        <dbReference type="ARBA" id="ARBA00020833"/>
    </source>
</evidence>
<dbReference type="Gene3D" id="1.10.10.10">
    <property type="entry name" value="Winged helix-like DNA-binding domain superfamily/Winged helix DNA-binding domain"/>
    <property type="match status" value="1"/>
</dbReference>
<keyword evidence="9" id="KW-0862">Zinc</keyword>
<feature type="domain" description="H15" evidence="19">
    <location>
        <begin position="355"/>
        <end position="424"/>
    </location>
</feature>
<dbReference type="Gene3D" id="3.30.40.10">
    <property type="entry name" value="Zinc/RING finger domain, C3HC4 (zinc finger)"/>
    <property type="match status" value="1"/>
</dbReference>
<organism evidence="20 21">
    <name type="scientific">Pneumocystis wakefieldiae</name>
    <dbReference type="NCBI Taxonomy" id="38082"/>
    <lineage>
        <taxon>Eukaryota</taxon>
        <taxon>Fungi</taxon>
        <taxon>Dikarya</taxon>
        <taxon>Ascomycota</taxon>
        <taxon>Taphrinomycotina</taxon>
        <taxon>Pneumocystomycetes</taxon>
        <taxon>Pneumocystaceae</taxon>
        <taxon>Pneumocystis</taxon>
    </lineage>
</organism>
<keyword evidence="6" id="KW-0812">Transmembrane</keyword>
<dbReference type="GO" id="GO:0015031">
    <property type="term" value="P:protein transport"/>
    <property type="evidence" value="ECO:0007669"/>
    <property type="project" value="UniProtKB-KW"/>
</dbReference>
<comment type="similarity">
    <text evidence="2">Belongs to the syntaxin family.</text>
</comment>
<evidence type="ECO:0000256" key="2">
    <source>
        <dbReference type="ARBA" id="ARBA00009063"/>
    </source>
</evidence>
<dbReference type="InterPro" id="IPR005818">
    <property type="entry name" value="Histone_H1/H5_H15"/>
</dbReference>
<dbReference type="GO" id="GO:0008270">
    <property type="term" value="F:zinc ion binding"/>
    <property type="evidence" value="ECO:0007669"/>
    <property type="project" value="UniProtKB-KW"/>
</dbReference>
<dbReference type="Proteomes" id="UP000663699">
    <property type="component" value="Chromosome 17"/>
</dbReference>
<keyword evidence="14" id="KW-0010">Activator</keyword>
<dbReference type="CDD" id="cd15502">
    <property type="entry name" value="PHD_Phf1p_Phf2p_like"/>
    <property type="match status" value="1"/>
</dbReference>
<evidence type="ECO:0000256" key="9">
    <source>
        <dbReference type="ARBA" id="ARBA00022833"/>
    </source>
</evidence>
<dbReference type="InterPro" id="IPR019787">
    <property type="entry name" value="Znf_PHD-finger"/>
</dbReference>
<dbReference type="SUPFAM" id="SSF58038">
    <property type="entry name" value="SNARE fusion complex"/>
    <property type="match status" value="1"/>
</dbReference>
<dbReference type="EMBL" id="CP054548">
    <property type="protein sequence ID" value="QSL67164.1"/>
    <property type="molecule type" value="Genomic_DNA"/>
</dbReference>
<evidence type="ECO:0000256" key="5">
    <source>
        <dbReference type="ARBA" id="ARBA00022553"/>
    </source>
</evidence>
<name>A0A899G3K4_9ASCO</name>
<feature type="domain" description="T-SNARE coiled-coil homology" evidence="18">
    <location>
        <begin position="789"/>
        <end position="851"/>
    </location>
</feature>
<dbReference type="SMART" id="SM00526">
    <property type="entry name" value="H15"/>
    <property type="match status" value="1"/>
</dbReference>
<dbReference type="Gene3D" id="1.20.5.110">
    <property type="match status" value="1"/>
</dbReference>
<keyword evidence="8 15" id="KW-0863">Zinc-finger</keyword>
<comment type="subcellular location">
    <subcellularLocation>
        <location evidence="1">Membrane</location>
        <topology evidence="1">Single-pass type IV membrane protein</topology>
    </subcellularLocation>
</comment>
<dbReference type="InterPro" id="IPR000727">
    <property type="entry name" value="T_SNARE_dom"/>
</dbReference>
<keyword evidence="11" id="KW-1133">Transmembrane helix</keyword>
<evidence type="ECO:0000313" key="20">
    <source>
        <dbReference type="EMBL" id="QSL67164.1"/>
    </source>
</evidence>
<dbReference type="GO" id="GO:0006890">
    <property type="term" value="P:retrograde vesicle-mediated transport, Golgi to endoplasmic reticulum"/>
    <property type="evidence" value="ECO:0007669"/>
    <property type="project" value="TreeGrafter"/>
</dbReference>
<accession>A0A899G3K4</accession>
<evidence type="ECO:0000256" key="16">
    <source>
        <dbReference type="SAM" id="MobiDB-lite"/>
    </source>
</evidence>
<dbReference type="InterPro" id="IPR036390">
    <property type="entry name" value="WH_DNA-bd_sf"/>
</dbReference>